<gene>
    <name evidence="2" type="ORF">CYY_000176</name>
</gene>
<keyword evidence="3" id="KW-1185">Reference proteome</keyword>
<feature type="region of interest" description="Disordered" evidence="1">
    <location>
        <begin position="265"/>
        <end position="362"/>
    </location>
</feature>
<accession>A0A8J4Q581</accession>
<feature type="compositionally biased region" description="Polar residues" evidence="1">
    <location>
        <begin position="132"/>
        <end position="141"/>
    </location>
</feature>
<comment type="caution">
    <text evidence="2">The sequence shown here is derived from an EMBL/GenBank/DDBJ whole genome shotgun (WGS) entry which is preliminary data.</text>
</comment>
<feature type="compositionally biased region" description="Acidic residues" evidence="1">
    <location>
        <begin position="34"/>
        <end position="46"/>
    </location>
</feature>
<feature type="compositionally biased region" description="Low complexity" evidence="1">
    <location>
        <begin position="320"/>
        <end position="336"/>
    </location>
</feature>
<feature type="compositionally biased region" description="Low complexity" evidence="1">
    <location>
        <begin position="149"/>
        <end position="170"/>
    </location>
</feature>
<protein>
    <submittedName>
        <fullName evidence="2">Uncharacterized protein</fullName>
    </submittedName>
</protein>
<name>A0A8J4Q581_9MYCE</name>
<feature type="compositionally biased region" description="Polar residues" evidence="1">
    <location>
        <begin position="78"/>
        <end position="90"/>
    </location>
</feature>
<evidence type="ECO:0000313" key="2">
    <source>
        <dbReference type="EMBL" id="KAF2078552.1"/>
    </source>
</evidence>
<feature type="compositionally biased region" description="Polar residues" evidence="1">
    <location>
        <begin position="201"/>
        <end position="230"/>
    </location>
</feature>
<feature type="compositionally biased region" description="Polar residues" evidence="1">
    <location>
        <begin position="337"/>
        <end position="346"/>
    </location>
</feature>
<feature type="compositionally biased region" description="Polar residues" evidence="1">
    <location>
        <begin position="24"/>
        <end position="33"/>
    </location>
</feature>
<evidence type="ECO:0000313" key="3">
    <source>
        <dbReference type="Proteomes" id="UP000695562"/>
    </source>
</evidence>
<feature type="region of interest" description="Disordered" evidence="1">
    <location>
        <begin position="1"/>
        <end position="253"/>
    </location>
</feature>
<proteinExistence type="predicted"/>
<evidence type="ECO:0000256" key="1">
    <source>
        <dbReference type="SAM" id="MobiDB-lite"/>
    </source>
</evidence>
<organism evidence="2 3">
    <name type="scientific">Polysphondylium violaceum</name>
    <dbReference type="NCBI Taxonomy" id="133409"/>
    <lineage>
        <taxon>Eukaryota</taxon>
        <taxon>Amoebozoa</taxon>
        <taxon>Evosea</taxon>
        <taxon>Eumycetozoa</taxon>
        <taxon>Dictyostelia</taxon>
        <taxon>Dictyosteliales</taxon>
        <taxon>Dictyosteliaceae</taxon>
        <taxon>Polysphondylium</taxon>
    </lineage>
</organism>
<dbReference type="EMBL" id="AJWJ01000003">
    <property type="protein sequence ID" value="KAF2078552.1"/>
    <property type="molecule type" value="Genomic_DNA"/>
</dbReference>
<feature type="compositionally biased region" description="Polar residues" evidence="1">
    <location>
        <begin position="265"/>
        <end position="275"/>
    </location>
</feature>
<reference evidence="2" key="1">
    <citation type="submission" date="2020-01" db="EMBL/GenBank/DDBJ databases">
        <title>Development of genomics and gene disruption for Polysphondylium violaceum indicates a role for the polyketide synthase stlB in stalk morphogenesis.</title>
        <authorList>
            <person name="Narita B."/>
            <person name="Kawabe Y."/>
            <person name="Kin K."/>
            <person name="Saito T."/>
            <person name="Gibbs R."/>
            <person name="Kuspa A."/>
            <person name="Muzny D."/>
            <person name="Queller D."/>
            <person name="Richards S."/>
            <person name="Strassman J."/>
            <person name="Sucgang R."/>
            <person name="Worley K."/>
            <person name="Schaap P."/>
        </authorList>
    </citation>
    <scope>NUCLEOTIDE SEQUENCE</scope>
    <source>
        <strain evidence="2">QSvi11</strain>
    </source>
</reference>
<sequence>MNPLSGYSKYIRAGGNDENEQQSKRTISNLSISNDEERDYSQDDSNDSSFSSISNTGAELYREFQQAKQHPSSLLGLSKQTGSKSGSTLLNKNRNDNNSTNTESEDNGQEQQNNSFSDIGATGSGLLEEIQQIRSNPSSIGSHLKQHQTTTHSKPTPRTTTTTATTAPRSNDFNQDEEEQEEPKESEDSLFTKGSELIHGVQQTKQNPLSLSGLTKSNPNKPHQTSTGTNVDGEIRNNNNNQEPEGENEETTLSSIGTTGAHFFSQIQQAKQNPTSLLGSKSSNQKSSTMSTVTHNNSNNNNNVNNNNNNEEEQGERRNNSNQATSNSSEELSLSSIGNTGTQLFHQLQDAKKNPRGLFGFK</sequence>
<feature type="compositionally biased region" description="Low complexity" evidence="1">
    <location>
        <begin position="276"/>
        <end position="309"/>
    </location>
</feature>
<dbReference type="Proteomes" id="UP000695562">
    <property type="component" value="Unassembled WGS sequence"/>
</dbReference>
<feature type="compositionally biased region" description="Acidic residues" evidence="1">
    <location>
        <begin position="174"/>
        <end position="185"/>
    </location>
</feature>
<dbReference type="AlphaFoldDB" id="A0A8J4Q581"/>